<keyword evidence="1" id="KW-0812">Transmembrane</keyword>
<dbReference type="SUPFAM" id="SSF56219">
    <property type="entry name" value="DNase I-like"/>
    <property type="match status" value="1"/>
</dbReference>
<dbReference type="STRING" id="399736.SAMN04489720_2803"/>
<keyword evidence="3" id="KW-0540">Nuclease</keyword>
<dbReference type="Pfam" id="PF03372">
    <property type="entry name" value="Exo_endo_phos"/>
    <property type="match status" value="1"/>
</dbReference>
<feature type="transmembrane region" description="Helical" evidence="1">
    <location>
        <begin position="30"/>
        <end position="57"/>
    </location>
</feature>
<reference evidence="4" key="1">
    <citation type="submission" date="2016-10" db="EMBL/GenBank/DDBJ databases">
        <authorList>
            <person name="Varghese N."/>
            <person name="Submissions S."/>
        </authorList>
    </citation>
    <scope>NUCLEOTIDE SEQUENCE [LARGE SCALE GENOMIC DNA]</scope>
    <source>
        <strain evidence="4">DSM 22002</strain>
    </source>
</reference>
<keyword evidence="3" id="KW-0255">Endonuclease</keyword>
<feature type="transmembrane region" description="Helical" evidence="1">
    <location>
        <begin position="64"/>
        <end position="84"/>
    </location>
</feature>
<dbReference type="EMBL" id="LT629695">
    <property type="protein sequence ID" value="SDH90654.1"/>
    <property type="molecule type" value="Genomic_DNA"/>
</dbReference>
<keyword evidence="1" id="KW-0472">Membrane</keyword>
<keyword evidence="1" id="KW-1133">Transmembrane helix</keyword>
<proteinExistence type="predicted"/>
<keyword evidence="3" id="KW-0269">Exonuclease</keyword>
<dbReference type="GO" id="GO:0004527">
    <property type="term" value="F:exonuclease activity"/>
    <property type="evidence" value="ECO:0007669"/>
    <property type="project" value="UniProtKB-KW"/>
</dbReference>
<dbReference type="Gene3D" id="3.60.10.10">
    <property type="entry name" value="Endonuclease/exonuclease/phosphatase"/>
    <property type="match status" value="1"/>
</dbReference>
<feature type="domain" description="Endonuclease/exonuclease/phosphatase" evidence="2">
    <location>
        <begin position="103"/>
        <end position="323"/>
    </location>
</feature>
<organism evidence="3 4">
    <name type="scientific">Agrococcus jejuensis</name>
    <dbReference type="NCBI Taxonomy" id="399736"/>
    <lineage>
        <taxon>Bacteria</taxon>
        <taxon>Bacillati</taxon>
        <taxon>Actinomycetota</taxon>
        <taxon>Actinomycetes</taxon>
        <taxon>Micrococcales</taxon>
        <taxon>Microbacteriaceae</taxon>
        <taxon>Agrococcus</taxon>
    </lineage>
</organism>
<dbReference type="GO" id="GO:0004519">
    <property type="term" value="F:endonuclease activity"/>
    <property type="evidence" value="ECO:0007669"/>
    <property type="project" value="UniProtKB-KW"/>
</dbReference>
<dbReference type="AlphaFoldDB" id="A0A1G8G8C6"/>
<evidence type="ECO:0000313" key="4">
    <source>
        <dbReference type="Proteomes" id="UP000198822"/>
    </source>
</evidence>
<name>A0A1G8G8C6_9MICO</name>
<keyword evidence="3" id="KW-0378">Hydrolase</keyword>
<dbReference type="InterPro" id="IPR036691">
    <property type="entry name" value="Endo/exonu/phosph_ase_sf"/>
</dbReference>
<evidence type="ECO:0000256" key="1">
    <source>
        <dbReference type="SAM" id="Phobius"/>
    </source>
</evidence>
<evidence type="ECO:0000259" key="2">
    <source>
        <dbReference type="Pfam" id="PF03372"/>
    </source>
</evidence>
<dbReference type="InterPro" id="IPR005135">
    <property type="entry name" value="Endo/exonuclease/phosphatase"/>
</dbReference>
<keyword evidence="4" id="KW-1185">Reference proteome</keyword>
<dbReference type="Proteomes" id="UP000198822">
    <property type="component" value="Chromosome I"/>
</dbReference>
<evidence type="ECO:0000313" key="3">
    <source>
        <dbReference type="EMBL" id="SDH90654.1"/>
    </source>
</evidence>
<gene>
    <name evidence="3" type="ORF">SAMN04489720_2803</name>
</gene>
<protein>
    <submittedName>
        <fullName evidence="3">Uncharacterized conserved protein YafD, endonuclease/exonuclease/phosphatase (EEP) superfamily</fullName>
    </submittedName>
</protein>
<sequence>MLGWLLGIAVAAALLIAAWPQTFGLEQAPIVAQVVSMRMGVVGIAAVLAVVFLLMLGARRLRRFAGAVVVLLLVFMVASSGIHLSRGVDDSTAVAEEGDVVVLTWNTLGDAPGAEAIAGVVQDSGADVVMLPETTIEMGTEVAVLLGAQGNPFFALTTDFANAEYGALNTTMLVSTSMGTYTAQPSVDVGQTNTLPTVIATPDDREGPILVATHPVAPIPQQMRNWREDLAFVASLCTQGQSIIVGGDFNSTLDHWTSLGVGTGDLGTCVDAAGAAGSGAVGTWPTWAPAWLGAQIDHVVASPDWRAVDAQVLTGYDDLGTDHRPVVAVLRQR</sequence>
<accession>A0A1G8G8C6</accession>